<keyword evidence="1" id="KW-1133">Transmembrane helix</keyword>
<feature type="transmembrane region" description="Helical" evidence="1">
    <location>
        <begin position="149"/>
        <end position="175"/>
    </location>
</feature>
<dbReference type="Gramene" id="TVU32713">
    <property type="protein sequence ID" value="TVU32713"/>
    <property type="gene ID" value="EJB05_24464"/>
</dbReference>
<sequence>MENPVEKIDERMEDMEAGLATPPGSFMMAKSLWAGDKETETTSQHTDMDIEMNVDGPAAAAEPRDVRMVELAVAATAAVELSNLFFLLRGESELHRRRGKEIPSVTATEAFAVLAAFAAFLSAAGLLLSRHAAGGGGQRVVVPAARRRVILVASAASLFVASVATAVSLLCACGLPPRSAPR</sequence>
<keyword evidence="1" id="KW-0812">Transmembrane</keyword>
<dbReference type="EMBL" id="RWGY01000011">
    <property type="protein sequence ID" value="TVU32713.1"/>
    <property type="molecule type" value="Genomic_DNA"/>
</dbReference>
<evidence type="ECO:0000313" key="3">
    <source>
        <dbReference type="Proteomes" id="UP000324897"/>
    </source>
</evidence>
<evidence type="ECO:0000256" key="1">
    <source>
        <dbReference type="SAM" id="Phobius"/>
    </source>
</evidence>
<feature type="transmembrane region" description="Helical" evidence="1">
    <location>
        <begin position="110"/>
        <end position="129"/>
    </location>
</feature>
<accession>A0A5J9V9I7</accession>
<comment type="caution">
    <text evidence="2">The sequence shown here is derived from an EMBL/GenBank/DDBJ whole genome shotgun (WGS) entry which is preliminary data.</text>
</comment>
<proteinExistence type="predicted"/>
<evidence type="ECO:0000313" key="2">
    <source>
        <dbReference type="EMBL" id="TVU32713.1"/>
    </source>
</evidence>
<gene>
    <name evidence="2" type="ORF">EJB05_24464</name>
</gene>
<feature type="non-terminal residue" evidence="2">
    <location>
        <position position="1"/>
    </location>
</feature>
<name>A0A5J9V9I7_9POAL</name>
<reference evidence="2 3" key="1">
    <citation type="journal article" date="2019" name="Sci. Rep.">
        <title>A high-quality genome of Eragrostis curvula grass provides insights into Poaceae evolution and supports new strategies to enhance forage quality.</title>
        <authorList>
            <person name="Carballo J."/>
            <person name="Santos B.A.C.M."/>
            <person name="Zappacosta D."/>
            <person name="Garbus I."/>
            <person name="Selva J.P."/>
            <person name="Gallo C.A."/>
            <person name="Diaz A."/>
            <person name="Albertini E."/>
            <person name="Caccamo M."/>
            <person name="Echenique V."/>
        </authorList>
    </citation>
    <scope>NUCLEOTIDE SEQUENCE [LARGE SCALE GENOMIC DNA]</scope>
    <source>
        <strain evidence="3">cv. Victoria</strain>
        <tissue evidence="2">Leaf</tissue>
    </source>
</reference>
<organism evidence="2 3">
    <name type="scientific">Eragrostis curvula</name>
    <name type="common">weeping love grass</name>
    <dbReference type="NCBI Taxonomy" id="38414"/>
    <lineage>
        <taxon>Eukaryota</taxon>
        <taxon>Viridiplantae</taxon>
        <taxon>Streptophyta</taxon>
        <taxon>Embryophyta</taxon>
        <taxon>Tracheophyta</taxon>
        <taxon>Spermatophyta</taxon>
        <taxon>Magnoliopsida</taxon>
        <taxon>Liliopsida</taxon>
        <taxon>Poales</taxon>
        <taxon>Poaceae</taxon>
        <taxon>PACMAD clade</taxon>
        <taxon>Chloridoideae</taxon>
        <taxon>Eragrostideae</taxon>
        <taxon>Eragrostidinae</taxon>
        <taxon>Eragrostis</taxon>
    </lineage>
</organism>
<dbReference type="Proteomes" id="UP000324897">
    <property type="component" value="Chromosome 1"/>
</dbReference>
<keyword evidence="1" id="KW-0472">Membrane</keyword>
<keyword evidence="3" id="KW-1185">Reference proteome</keyword>
<dbReference type="AlphaFoldDB" id="A0A5J9V9I7"/>
<protein>
    <submittedName>
        <fullName evidence="2">Uncharacterized protein</fullName>
    </submittedName>
</protein>